<dbReference type="InterPro" id="IPR018673">
    <property type="entry name" value="DUF2141"/>
</dbReference>
<keyword evidence="1" id="KW-0732">Signal</keyword>
<reference evidence="2 3" key="1">
    <citation type="submission" date="2023-12" db="EMBL/GenBank/DDBJ databases">
        <title>Friends and Foes: Symbiotic and Algicidal bacterial influence on Karenia brevis blooms.</title>
        <authorList>
            <person name="Fei C."/>
            <person name="Mohamed A.R."/>
            <person name="Booker A."/>
            <person name="Arshad M."/>
            <person name="Klass S."/>
            <person name="Ahn S."/>
            <person name="Gilbert P.M."/>
            <person name="Heil C.A."/>
            <person name="Martinez J.M."/>
            <person name="Amin S.A."/>
        </authorList>
    </citation>
    <scope>NUCLEOTIDE SEQUENCE [LARGE SCALE GENOMIC DNA]</scope>
    <source>
        <strain evidence="2 3">CE15</strain>
    </source>
</reference>
<feature type="chain" id="PRO_5045923011" evidence="1">
    <location>
        <begin position="20"/>
        <end position="148"/>
    </location>
</feature>
<name>A0ABU8ETT0_9GAMM</name>
<protein>
    <submittedName>
        <fullName evidence="2">DUF2141 domain-containing protein</fullName>
    </submittedName>
</protein>
<sequence length="148" mass="16466">MFKRSIILSVALFSAVSNANSLSLEVENDVAALGTLHVQLFQSELGFSQDSKDWQSLTPYQEQHIAINGQNVSVDFNDLPTAWYAVRLYVDENANQKLDLSRAGIPKEAVGFSNNPMLFGGKPKIAKTSFKLSENSKSQIKLMKDKRK</sequence>
<comment type="caution">
    <text evidence="2">The sequence shown here is derived from an EMBL/GenBank/DDBJ whole genome shotgun (WGS) entry which is preliminary data.</text>
</comment>
<organism evidence="2 3">
    <name type="scientific">Pseudoalteromonas spongiae</name>
    <dbReference type="NCBI Taxonomy" id="298657"/>
    <lineage>
        <taxon>Bacteria</taxon>
        <taxon>Pseudomonadati</taxon>
        <taxon>Pseudomonadota</taxon>
        <taxon>Gammaproteobacteria</taxon>
        <taxon>Alteromonadales</taxon>
        <taxon>Pseudoalteromonadaceae</taxon>
        <taxon>Pseudoalteromonas</taxon>
    </lineage>
</organism>
<dbReference type="EMBL" id="JBAWKS010000001">
    <property type="protein sequence ID" value="MEI4550195.1"/>
    <property type="molecule type" value="Genomic_DNA"/>
</dbReference>
<keyword evidence="3" id="KW-1185">Reference proteome</keyword>
<accession>A0ABU8ETT0</accession>
<feature type="signal peptide" evidence="1">
    <location>
        <begin position="1"/>
        <end position="19"/>
    </location>
</feature>
<dbReference type="Pfam" id="PF09912">
    <property type="entry name" value="DUF2141"/>
    <property type="match status" value="1"/>
</dbReference>
<dbReference type="Proteomes" id="UP001382455">
    <property type="component" value="Unassembled WGS sequence"/>
</dbReference>
<proteinExistence type="predicted"/>
<dbReference type="RefSeq" id="WP_336435471.1">
    <property type="nucleotide sequence ID" value="NZ_JBAWKS010000001.1"/>
</dbReference>
<evidence type="ECO:0000313" key="2">
    <source>
        <dbReference type="EMBL" id="MEI4550195.1"/>
    </source>
</evidence>
<evidence type="ECO:0000256" key="1">
    <source>
        <dbReference type="SAM" id="SignalP"/>
    </source>
</evidence>
<gene>
    <name evidence="2" type="ORF">WAE96_11005</name>
</gene>
<evidence type="ECO:0000313" key="3">
    <source>
        <dbReference type="Proteomes" id="UP001382455"/>
    </source>
</evidence>